<accession>A0A6J4PYX7</accession>
<name>A0A6J4PYX7_9CYAN</name>
<keyword evidence="1" id="KW-0812">Transmembrane</keyword>
<evidence type="ECO:0000313" key="3">
    <source>
        <dbReference type="EMBL" id="CAA9429493.1"/>
    </source>
</evidence>
<dbReference type="AlphaFoldDB" id="A0A6J4PYX7"/>
<feature type="transmembrane region" description="Helical" evidence="1">
    <location>
        <begin position="91"/>
        <end position="110"/>
    </location>
</feature>
<organism evidence="3">
    <name type="scientific">uncultured Microcoleus sp</name>
    <dbReference type="NCBI Taxonomy" id="259945"/>
    <lineage>
        <taxon>Bacteria</taxon>
        <taxon>Bacillati</taxon>
        <taxon>Cyanobacteriota</taxon>
        <taxon>Cyanophyceae</taxon>
        <taxon>Oscillatoriophycideae</taxon>
        <taxon>Oscillatoriales</taxon>
        <taxon>Microcoleaceae</taxon>
        <taxon>Microcoleus</taxon>
        <taxon>environmental samples</taxon>
    </lineage>
</organism>
<evidence type="ECO:0000259" key="2">
    <source>
        <dbReference type="Pfam" id="PF06724"/>
    </source>
</evidence>
<dbReference type="Pfam" id="PF06724">
    <property type="entry name" value="DUF1206"/>
    <property type="match status" value="3"/>
</dbReference>
<keyword evidence="1" id="KW-0472">Membrane</keyword>
<sequence length="300" mass="33062">MHHCRWQQSLTTKLSKNMKRRNSSTDNIKQSIRRAASHARFERLARLGYASKGLVYFIVGFLAAQAAFSLGDKTTDTSGALSEIVNQPFGKFLLFLVTIGIIGYALWRIVQTILDPEHQGQKMDAKRIAQRIGYALSALGYAGLALTAVKLIMGSGGGNSDTTEDLTAQILAQPFGQWLVGLAGAIVIGVGFSYFYEAYKAKFRRHFKLDEMSQTEQNWATRLGRFGIAARGIVFVIIGFFLIQAARLSDASQTKGLGDVLEILAQQPFSPVILGIVPLGLIAYGIYSVIQARYRQIFRS</sequence>
<evidence type="ECO:0000256" key="1">
    <source>
        <dbReference type="SAM" id="Phobius"/>
    </source>
</evidence>
<dbReference type="EMBL" id="CADCTZ010001883">
    <property type="protein sequence ID" value="CAA9429493.1"/>
    <property type="molecule type" value="Genomic_DNA"/>
</dbReference>
<gene>
    <name evidence="3" type="ORF">AVDCRST_MAG84-7707</name>
</gene>
<feature type="domain" description="DUF1206" evidence="2">
    <location>
        <begin position="226"/>
        <end position="295"/>
    </location>
</feature>
<proteinExistence type="predicted"/>
<feature type="transmembrane region" description="Helical" evidence="1">
    <location>
        <begin position="269"/>
        <end position="290"/>
    </location>
</feature>
<feature type="domain" description="DUF1206" evidence="2">
    <location>
        <begin position="132"/>
        <end position="200"/>
    </location>
</feature>
<feature type="transmembrane region" description="Helical" evidence="1">
    <location>
        <begin position="228"/>
        <end position="249"/>
    </location>
</feature>
<protein>
    <recommendedName>
        <fullName evidence="2">DUF1206 domain-containing protein</fullName>
    </recommendedName>
</protein>
<dbReference type="InterPro" id="IPR009597">
    <property type="entry name" value="DUF1206"/>
</dbReference>
<feature type="domain" description="DUF1206" evidence="2">
    <location>
        <begin position="47"/>
        <end position="113"/>
    </location>
</feature>
<reference evidence="3" key="1">
    <citation type="submission" date="2020-02" db="EMBL/GenBank/DDBJ databases">
        <authorList>
            <person name="Meier V. D."/>
        </authorList>
    </citation>
    <scope>NUCLEOTIDE SEQUENCE</scope>
    <source>
        <strain evidence="3">AVDCRST_MAG84</strain>
    </source>
</reference>
<feature type="transmembrane region" description="Helical" evidence="1">
    <location>
        <begin position="53"/>
        <end position="71"/>
    </location>
</feature>
<keyword evidence="1" id="KW-1133">Transmembrane helix</keyword>
<feature type="transmembrane region" description="Helical" evidence="1">
    <location>
        <begin position="175"/>
        <end position="196"/>
    </location>
</feature>
<feature type="transmembrane region" description="Helical" evidence="1">
    <location>
        <begin position="131"/>
        <end position="155"/>
    </location>
</feature>